<evidence type="ECO:0000256" key="1">
    <source>
        <dbReference type="SAM" id="Phobius"/>
    </source>
</evidence>
<name>A0AA97P7I3_PYRO3</name>
<reference evidence="2" key="1">
    <citation type="journal article" date="2012" name="PLoS Genet.">
        <title>Comparative analysis of the genomes of two field isolates of the rice blast fungus Magnaporthe oryzae.</title>
        <authorList>
            <person name="Xue M."/>
            <person name="Yang J."/>
            <person name="Li Z."/>
            <person name="Hu S."/>
            <person name="Yao N."/>
            <person name="Dean R.A."/>
            <person name="Zhao W."/>
            <person name="Shen M."/>
            <person name="Zhang H."/>
            <person name="Li C."/>
            <person name="Liu L."/>
            <person name="Cao L."/>
            <person name="Xu X."/>
            <person name="Xing Y."/>
            <person name="Hsiang T."/>
            <person name="Zhang Z."/>
            <person name="Xu J.R."/>
            <person name="Peng Y.L."/>
        </authorList>
    </citation>
    <scope>NUCLEOTIDE SEQUENCE</scope>
    <source>
        <strain evidence="2">Y34</strain>
    </source>
</reference>
<organism evidence="2">
    <name type="scientific">Pyricularia oryzae (strain Y34)</name>
    <name type="common">Rice blast fungus</name>
    <name type="synonym">Magnaporthe oryzae</name>
    <dbReference type="NCBI Taxonomy" id="1143189"/>
    <lineage>
        <taxon>Eukaryota</taxon>
        <taxon>Fungi</taxon>
        <taxon>Dikarya</taxon>
        <taxon>Ascomycota</taxon>
        <taxon>Pezizomycotina</taxon>
        <taxon>Sordariomycetes</taxon>
        <taxon>Sordariomycetidae</taxon>
        <taxon>Magnaporthales</taxon>
        <taxon>Pyriculariaceae</taxon>
        <taxon>Pyricularia</taxon>
    </lineage>
</organism>
<accession>A0AA97P7I3</accession>
<proteinExistence type="predicted"/>
<dbReference type="AlphaFoldDB" id="A0AA97P7I3"/>
<keyword evidence="1" id="KW-1133">Transmembrane helix</keyword>
<dbReference type="EMBL" id="JH793586">
    <property type="protein sequence ID" value="ELQ43438.1"/>
    <property type="molecule type" value="Genomic_DNA"/>
</dbReference>
<evidence type="ECO:0000313" key="2">
    <source>
        <dbReference type="EMBL" id="ELQ43438.1"/>
    </source>
</evidence>
<gene>
    <name evidence="2" type="ORF">OOU_Y34scaffold00151g6</name>
</gene>
<sequence length="69" mass="7721">MHADMQDFFSLALFSFFFLFFYGLYIQEGPYGAGAGGAAYELWLFGNMAVPSRQDYYAGTGDIRVPIAE</sequence>
<keyword evidence="1" id="KW-0472">Membrane</keyword>
<keyword evidence="1" id="KW-0812">Transmembrane</keyword>
<protein>
    <submittedName>
        <fullName evidence="2">Uncharacterized protein</fullName>
    </submittedName>
</protein>
<dbReference type="Proteomes" id="UP000011086">
    <property type="component" value="Unassembled WGS sequence"/>
</dbReference>
<feature type="transmembrane region" description="Helical" evidence="1">
    <location>
        <begin position="7"/>
        <end position="25"/>
    </location>
</feature>